<reference evidence="1 2" key="1">
    <citation type="submission" date="2019-04" db="EMBL/GenBank/DDBJ databases">
        <title>Lewinella litorea sp. nov., isolated from a marine sand.</title>
        <authorList>
            <person name="Yoon J.-H."/>
        </authorList>
    </citation>
    <scope>NUCLEOTIDE SEQUENCE [LARGE SCALE GENOMIC DNA]</scope>
    <source>
        <strain evidence="1 2">HSMS-39</strain>
    </source>
</reference>
<keyword evidence="2" id="KW-1185">Reference proteome</keyword>
<dbReference type="PANTHER" id="PTHR41913:SF1">
    <property type="entry name" value="DUF1684 DOMAIN-CONTAINING PROTEIN"/>
    <property type="match status" value="1"/>
</dbReference>
<name>A0A4V3XLE4_9BACT</name>
<dbReference type="PANTHER" id="PTHR41913">
    <property type="entry name" value="DUF1684 DOMAIN-CONTAINING PROTEIN"/>
    <property type="match status" value="1"/>
</dbReference>
<accession>A0A4V3XLE4</accession>
<dbReference type="Proteomes" id="UP000308528">
    <property type="component" value="Unassembled WGS sequence"/>
</dbReference>
<dbReference type="AlphaFoldDB" id="A0A4V3XLE4"/>
<protein>
    <submittedName>
        <fullName evidence="1">DUF1684 domain-containing protein</fullName>
    </submittedName>
</protein>
<evidence type="ECO:0000313" key="1">
    <source>
        <dbReference type="EMBL" id="THH40533.1"/>
    </source>
</evidence>
<sequence length="274" mass="30283">MARPEAALYWRGWKPRCAGPSIQTEQVGDATFRFDIEWLNNSKYSITDREGNPIRLGPPLVVNVYEIDGNEFKYIWVNPDGTYGKDRLIKTRYTSYAQEIKAFRWGLNEQYLSPSTSPLPEAEREAFAAGEGHAFYPVDEDLRITARFVPDTSFTRLTMATSAADSVTYTVSGRAYFELGGGAQVLTLYRNSDADDPATGRLFLPFRDATSGTTTYGGGRYLNVEAPRAGTVILDFNQAYNPYCAYTEGYACPVPPAENDLTVPIAAGTKLPAG</sequence>
<proteinExistence type="predicted"/>
<comment type="caution">
    <text evidence="1">The sequence shown here is derived from an EMBL/GenBank/DDBJ whole genome shotgun (WGS) entry which is preliminary data.</text>
</comment>
<dbReference type="InterPro" id="IPR012467">
    <property type="entry name" value="DUF1684"/>
</dbReference>
<gene>
    <name evidence="1" type="ORF">E4021_07295</name>
</gene>
<dbReference type="OrthoDB" id="5493262at2"/>
<dbReference type="EMBL" id="SRSF01000002">
    <property type="protein sequence ID" value="THH40533.1"/>
    <property type="molecule type" value="Genomic_DNA"/>
</dbReference>
<organism evidence="1 2">
    <name type="scientific">Neolewinella litorea</name>
    <dbReference type="NCBI Taxonomy" id="2562452"/>
    <lineage>
        <taxon>Bacteria</taxon>
        <taxon>Pseudomonadati</taxon>
        <taxon>Bacteroidota</taxon>
        <taxon>Saprospiria</taxon>
        <taxon>Saprospirales</taxon>
        <taxon>Lewinellaceae</taxon>
        <taxon>Neolewinella</taxon>
    </lineage>
</organism>
<dbReference type="Pfam" id="PF07920">
    <property type="entry name" value="DUF1684"/>
    <property type="match status" value="1"/>
</dbReference>
<evidence type="ECO:0000313" key="2">
    <source>
        <dbReference type="Proteomes" id="UP000308528"/>
    </source>
</evidence>